<organism evidence="2 3">
    <name type="scientific">Gadus morhua</name>
    <name type="common">Atlantic cod</name>
    <dbReference type="NCBI Taxonomy" id="8049"/>
    <lineage>
        <taxon>Eukaryota</taxon>
        <taxon>Metazoa</taxon>
        <taxon>Chordata</taxon>
        <taxon>Craniata</taxon>
        <taxon>Vertebrata</taxon>
        <taxon>Euteleostomi</taxon>
        <taxon>Actinopterygii</taxon>
        <taxon>Neopterygii</taxon>
        <taxon>Teleostei</taxon>
        <taxon>Neoteleostei</taxon>
        <taxon>Acanthomorphata</taxon>
        <taxon>Zeiogadaria</taxon>
        <taxon>Gadariae</taxon>
        <taxon>Gadiformes</taxon>
        <taxon>Gadoidei</taxon>
        <taxon>Gadidae</taxon>
        <taxon>Gadus</taxon>
    </lineage>
</organism>
<proteinExistence type="predicted"/>
<dbReference type="OMA" id="ISECQAD"/>
<dbReference type="Proteomes" id="UP000694546">
    <property type="component" value="Chromosome 1"/>
</dbReference>
<evidence type="ECO:0000313" key="3">
    <source>
        <dbReference type="Proteomes" id="UP000694546"/>
    </source>
</evidence>
<feature type="domain" description="Reverse transcriptase" evidence="1">
    <location>
        <begin position="139"/>
        <end position="414"/>
    </location>
</feature>
<dbReference type="AlphaFoldDB" id="A0A8C5CCH6"/>
<dbReference type="CDD" id="cd01650">
    <property type="entry name" value="RT_nLTR_like"/>
    <property type="match status" value="1"/>
</dbReference>
<evidence type="ECO:0000259" key="1">
    <source>
        <dbReference type="PROSITE" id="PS50878"/>
    </source>
</evidence>
<dbReference type="GeneTree" id="ENSGT01040000240375"/>
<dbReference type="Pfam" id="PF00078">
    <property type="entry name" value="RVT_1"/>
    <property type="match status" value="1"/>
</dbReference>
<reference evidence="2" key="3">
    <citation type="submission" date="2025-09" db="UniProtKB">
        <authorList>
            <consortium name="Ensembl"/>
        </authorList>
    </citation>
    <scope>IDENTIFICATION</scope>
</reference>
<evidence type="ECO:0000313" key="2">
    <source>
        <dbReference type="Ensembl" id="ENSGMOP00000058562.1"/>
    </source>
</evidence>
<name>A0A8C5CCH6_GADMO</name>
<reference evidence="2" key="1">
    <citation type="submission" date="2019-07" db="EMBL/GenBank/DDBJ databases">
        <authorList>
            <consortium name="Wellcome Sanger Institute Data Sharing"/>
        </authorList>
    </citation>
    <scope>NUCLEOTIDE SEQUENCE [LARGE SCALE GENOMIC DNA]</scope>
</reference>
<accession>A0A8C5CCH6</accession>
<protein>
    <recommendedName>
        <fullName evidence="1">Reverse transcriptase domain-containing protein</fullName>
    </recommendedName>
</protein>
<sequence>LSIYRTNHAVYGRACVSSAFYRNKINSSASNPRKLFSLFSSLLNPPLPPPPSCLTADDFVNYLTQKVKDISSSFIPASILPPPIPSSVFTQFIPLTSDEVNRIITSNHATTCPLDAIPSSLLQDVSSDIVPSLTSTINSSLTSGIVPASFKTARIKPLLKKPTLNTTDIQNYRPVSLILYLSKTLERAVANQLSSYFSSNNLLDPHQSGFKKAHSTETALLAVTESLRAARAPSLSSVLILLDLSAAFDTVNHQILLATLAELGIAESALSWFTSYLTNRTYQVTWNGSLSKPCTLETGVPQGSVLGPLLFSLYTRSLGSVIASHGFSYHCYADDTQLFLSFPSSEKTLIATRISECQADVSTWTTAHHLRLNLNKTELLLIPGKDCPHMDLLVTVENITVSPSPTARNLGVVLDNQLCCTANITAVARSCRFALCNIRRIRPFLTREAAQLLVQSLVISRLDYCNSLLAGLPASAIKPLQRIQNAAARLVFNLPKFSHVTPLAPCSSSHQF</sequence>
<keyword evidence="3" id="KW-1185">Reference proteome</keyword>
<dbReference type="InterPro" id="IPR000477">
    <property type="entry name" value="RT_dom"/>
</dbReference>
<dbReference type="PROSITE" id="PS50878">
    <property type="entry name" value="RT_POL"/>
    <property type="match status" value="1"/>
</dbReference>
<dbReference type="Ensembl" id="ENSGMOT00000042589.1">
    <property type="protein sequence ID" value="ENSGMOP00000058562.1"/>
    <property type="gene ID" value="ENSGMOG00000027274.1"/>
</dbReference>
<dbReference type="PANTHER" id="PTHR33332">
    <property type="entry name" value="REVERSE TRANSCRIPTASE DOMAIN-CONTAINING PROTEIN"/>
    <property type="match status" value="1"/>
</dbReference>
<dbReference type="InterPro" id="IPR043502">
    <property type="entry name" value="DNA/RNA_pol_sf"/>
</dbReference>
<dbReference type="SUPFAM" id="SSF56672">
    <property type="entry name" value="DNA/RNA polymerases"/>
    <property type="match status" value="1"/>
</dbReference>
<reference evidence="2" key="2">
    <citation type="submission" date="2025-08" db="UniProtKB">
        <authorList>
            <consortium name="Ensembl"/>
        </authorList>
    </citation>
    <scope>IDENTIFICATION</scope>
</reference>